<proteinExistence type="predicted"/>
<dbReference type="InterPro" id="IPR036412">
    <property type="entry name" value="HAD-like_sf"/>
</dbReference>
<dbReference type="AlphaFoldDB" id="A0A1I5UQ61"/>
<protein>
    <submittedName>
        <fullName evidence="1">Cu2+-exporting ATPase/Cu+-exporting ATPase</fullName>
    </submittedName>
</protein>
<evidence type="ECO:0000313" key="2">
    <source>
        <dbReference type="Proteomes" id="UP000198892"/>
    </source>
</evidence>
<sequence>MIGDGMNDASALATADLGIAIGAGTDVSRDE</sequence>
<accession>A0A1I5UQ61</accession>
<dbReference type="EMBL" id="FOXD01000014">
    <property type="protein sequence ID" value="SFP97423.1"/>
    <property type="molecule type" value="Genomic_DNA"/>
</dbReference>
<gene>
    <name evidence="1" type="ORF">SAMN05518683_11412</name>
</gene>
<dbReference type="InterPro" id="IPR023214">
    <property type="entry name" value="HAD_sf"/>
</dbReference>
<dbReference type="SUPFAM" id="SSF56784">
    <property type="entry name" value="HAD-like"/>
    <property type="match status" value="1"/>
</dbReference>
<keyword evidence="2" id="KW-1185">Reference proteome</keyword>
<dbReference type="STRING" id="1884432.SAMN05518683_11412"/>
<dbReference type="Gene3D" id="3.40.50.1000">
    <property type="entry name" value="HAD superfamily/HAD-like"/>
    <property type="match status" value="1"/>
</dbReference>
<organism evidence="1 2">
    <name type="scientific">Salibacterium halotolerans</name>
    <dbReference type="NCBI Taxonomy" id="1884432"/>
    <lineage>
        <taxon>Bacteria</taxon>
        <taxon>Bacillati</taxon>
        <taxon>Bacillota</taxon>
        <taxon>Bacilli</taxon>
        <taxon>Bacillales</taxon>
        <taxon>Bacillaceae</taxon>
    </lineage>
</organism>
<evidence type="ECO:0000313" key="1">
    <source>
        <dbReference type="EMBL" id="SFP97423.1"/>
    </source>
</evidence>
<reference evidence="2" key="1">
    <citation type="submission" date="2016-10" db="EMBL/GenBank/DDBJ databases">
        <authorList>
            <person name="Varghese N."/>
            <person name="Submissions S."/>
        </authorList>
    </citation>
    <scope>NUCLEOTIDE SEQUENCE [LARGE SCALE GENOMIC DNA]</scope>
    <source>
        <strain evidence="2">S7</strain>
    </source>
</reference>
<name>A0A1I5UQ61_9BACI</name>
<dbReference type="PRINTS" id="PR00119">
    <property type="entry name" value="CATATPASE"/>
</dbReference>
<dbReference type="Proteomes" id="UP000198892">
    <property type="component" value="Unassembled WGS sequence"/>
</dbReference>